<keyword evidence="4" id="KW-1185">Reference proteome</keyword>
<proteinExistence type="predicted"/>
<dbReference type="EMBL" id="CAUYUJ010001814">
    <property type="protein sequence ID" value="CAK0797755.1"/>
    <property type="molecule type" value="Genomic_DNA"/>
</dbReference>
<sequence>MSTISASASIFFILSALPSTAFGGVDFLQAPDPVSRLEDRLRSTYLALPRDGEGLPDSSGVRYLARRYLEVEHGWTVKGLDMVPWLRDGRNASQSAGLRASELLAGGGELPTSGPLLVVLSPEPRRGFTLREAAEVVLALEEFVASHDAALIGRAIALSKMPGFFRDGARTLSDGEVALWFYAMLLHTSDADVLRGQLEPAIVLRVMQELNQRSLGLAADAGVPLRFIVAEAAQKAIDKQADAELQHPGASMTATGMRHIRKRLHERHTRGWCQRLRGVLSSMDHKGSGQVEFRHVFATTVNNWRFTETPEYLSAVGALAEKRVKGGSPGVLIPNYVSGMNSCESPTEHPAMSCCPDECEADIMPRLEAAAAGPRIAPKKVWAALSHLIKRDKLATAEKRKELRSRLRALGLRSGDGLVEVHGRQLGRWLHRAFPHKCRGPAARGSPALVDPTLSRQAWVNDGKFQPTAAEDIEVIRAHLQARWGPDGTGADPHCFAARSTMSLDEELQLVHKLNDQQKSGGPPVQQALENALNVRVLDSSSHAEHILATILAIALLGPLAAAVALMGGDTVKVCSFLAAAAALAGRLSSARPVAPRAQECRERGVGVALGREGPCWACEAGPAVTEKDESTDSGDTESVSPASEYSEAARELCAEDSDSERETVKASAEADRGCVDASDAFPIQTEVSPDVATKADKEEADPQEAPAAGEVMPLAEAAGARQLPRQATFPKGFWPPPGLEPPPGLQLIFEAVGLEPDLHRPHQEQSPPSVELTVHERTSVEEHSPAPPHECNVPHPHRLTQQA</sequence>
<feature type="signal peptide" evidence="2">
    <location>
        <begin position="1"/>
        <end position="23"/>
    </location>
</feature>
<gene>
    <name evidence="3" type="ORF">PCOR1329_LOCUS6750</name>
</gene>
<protein>
    <submittedName>
        <fullName evidence="3">Uncharacterized protein</fullName>
    </submittedName>
</protein>
<reference evidence="3" key="1">
    <citation type="submission" date="2023-10" db="EMBL/GenBank/DDBJ databases">
        <authorList>
            <person name="Chen Y."/>
            <person name="Shah S."/>
            <person name="Dougan E. K."/>
            <person name="Thang M."/>
            <person name="Chan C."/>
        </authorList>
    </citation>
    <scope>NUCLEOTIDE SEQUENCE [LARGE SCALE GENOMIC DNA]</scope>
</reference>
<comment type="caution">
    <text evidence="3">The sequence shown here is derived from an EMBL/GenBank/DDBJ whole genome shotgun (WGS) entry which is preliminary data.</text>
</comment>
<feature type="region of interest" description="Disordered" evidence="1">
    <location>
        <begin position="758"/>
        <end position="804"/>
    </location>
</feature>
<feature type="region of interest" description="Disordered" evidence="1">
    <location>
        <begin position="686"/>
        <end position="708"/>
    </location>
</feature>
<organism evidence="3 4">
    <name type="scientific">Prorocentrum cordatum</name>
    <dbReference type="NCBI Taxonomy" id="2364126"/>
    <lineage>
        <taxon>Eukaryota</taxon>
        <taxon>Sar</taxon>
        <taxon>Alveolata</taxon>
        <taxon>Dinophyceae</taxon>
        <taxon>Prorocentrales</taxon>
        <taxon>Prorocentraceae</taxon>
        <taxon>Prorocentrum</taxon>
    </lineage>
</organism>
<feature type="compositionally biased region" description="Basic and acidic residues" evidence="1">
    <location>
        <begin position="774"/>
        <end position="785"/>
    </location>
</feature>
<accession>A0ABN9PWU9</accession>
<feature type="region of interest" description="Disordered" evidence="1">
    <location>
        <begin position="624"/>
        <end position="672"/>
    </location>
</feature>
<evidence type="ECO:0000256" key="2">
    <source>
        <dbReference type="SAM" id="SignalP"/>
    </source>
</evidence>
<evidence type="ECO:0000256" key="1">
    <source>
        <dbReference type="SAM" id="MobiDB-lite"/>
    </source>
</evidence>
<feature type="chain" id="PRO_5046177012" evidence="2">
    <location>
        <begin position="24"/>
        <end position="804"/>
    </location>
</feature>
<dbReference type="Proteomes" id="UP001189429">
    <property type="component" value="Unassembled WGS sequence"/>
</dbReference>
<evidence type="ECO:0000313" key="4">
    <source>
        <dbReference type="Proteomes" id="UP001189429"/>
    </source>
</evidence>
<keyword evidence="2" id="KW-0732">Signal</keyword>
<evidence type="ECO:0000313" key="3">
    <source>
        <dbReference type="EMBL" id="CAK0797755.1"/>
    </source>
</evidence>
<name>A0ABN9PWU9_9DINO</name>
<feature type="compositionally biased region" description="Basic and acidic residues" evidence="1">
    <location>
        <begin position="661"/>
        <end position="672"/>
    </location>
</feature>